<keyword evidence="5" id="KW-0804">Transcription</keyword>
<comment type="similarity">
    <text evidence="1">Belongs to the sigma-70 factor family. ECF subfamily.</text>
</comment>
<name>A0A1G2DX90_9BACT</name>
<dbReference type="PANTHER" id="PTHR43133:SF8">
    <property type="entry name" value="RNA POLYMERASE SIGMA FACTOR HI_1459-RELATED"/>
    <property type="match status" value="1"/>
</dbReference>
<dbReference type="GO" id="GO:0003677">
    <property type="term" value="F:DNA binding"/>
    <property type="evidence" value="ECO:0007669"/>
    <property type="project" value="UniProtKB-KW"/>
</dbReference>
<dbReference type="InterPro" id="IPR013324">
    <property type="entry name" value="RNA_pol_sigma_r3/r4-like"/>
</dbReference>
<evidence type="ECO:0000256" key="4">
    <source>
        <dbReference type="ARBA" id="ARBA00023125"/>
    </source>
</evidence>
<keyword evidence="4" id="KW-0238">DNA-binding</keyword>
<keyword evidence="2" id="KW-0805">Transcription regulation</keyword>
<evidence type="ECO:0000259" key="6">
    <source>
        <dbReference type="Pfam" id="PF04542"/>
    </source>
</evidence>
<dbReference type="SUPFAM" id="SSF88946">
    <property type="entry name" value="Sigma2 domain of RNA polymerase sigma factors"/>
    <property type="match status" value="1"/>
</dbReference>
<reference evidence="8 9" key="1">
    <citation type="journal article" date="2016" name="Nat. Commun.">
        <title>Thousands of microbial genomes shed light on interconnected biogeochemical processes in an aquifer system.</title>
        <authorList>
            <person name="Anantharaman K."/>
            <person name="Brown C.T."/>
            <person name="Hug L.A."/>
            <person name="Sharon I."/>
            <person name="Castelle C.J."/>
            <person name="Probst A.J."/>
            <person name="Thomas B.C."/>
            <person name="Singh A."/>
            <person name="Wilkins M.J."/>
            <person name="Karaoz U."/>
            <person name="Brodie E.L."/>
            <person name="Williams K.H."/>
            <person name="Hubbard S.S."/>
            <person name="Banfield J.F."/>
        </authorList>
    </citation>
    <scope>NUCLEOTIDE SEQUENCE [LARGE SCALE GENOMIC DNA]</scope>
</reference>
<dbReference type="NCBIfam" id="TIGR02937">
    <property type="entry name" value="sigma70-ECF"/>
    <property type="match status" value="1"/>
</dbReference>
<dbReference type="Pfam" id="PF04542">
    <property type="entry name" value="Sigma70_r2"/>
    <property type="match status" value="1"/>
</dbReference>
<dbReference type="SUPFAM" id="SSF88659">
    <property type="entry name" value="Sigma3 and sigma4 domains of RNA polymerase sigma factors"/>
    <property type="match status" value="1"/>
</dbReference>
<evidence type="ECO:0000256" key="1">
    <source>
        <dbReference type="ARBA" id="ARBA00010641"/>
    </source>
</evidence>
<dbReference type="InterPro" id="IPR036388">
    <property type="entry name" value="WH-like_DNA-bd_sf"/>
</dbReference>
<dbReference type="InterPro" id="IPR014284">
    <property type="entry name" value="RNA_pol_sigma-70_dom"/>
</dbReference>
<dbReference type="PANTHER" id="PTHR43133">
    <property type="entry name" value="RNA POLYMERASE ECF-TYPE SIGMA FACTO"/>
    <property type="match status" value="1"/>
</dbReference>
<protein>
    <recommendedName>
        <fullName evidence="10">RNA polymerase sigma factor</fullName>
    </recommendedName>
</protein>
<evidence type="ECO:0000256" key="3">
    <source>
        <dbReference type="ARBA" id="ARBA00023082"/>
    </source>
</evidence>
<dbReference type="AlphaFoldDB" id="A0A1G2DX90"/>
<dbReference type="InterPro" id="IPR013249">
    <property type="entry name" value="RNA_pol_sigma70_r4_t2"/>
</dbReference>
<comment type="caution">
    <text evidence="8">The sequence shown here is derived from an EMBL/GenBank/DDBJ whole genome shotgun (WGS) entry which is preliminary data.</text>
</comment>
<accession>A0A1G2DX90</accession>
<keyword evidence="3" id="KW-0731">Sigma factor</keyword>
<evidence type="ECO:0000313" key="9">
    <source>
        <dbReference type="Proteomes" id="UP000178893"/>
    </source>
</evidence>
<dbReference type="InterPro" id="IPR039425">
    <property type="entry name" value="RNA_pol_sigma-70-like"/>
</dbReference>
<dbReference type="InterPro" id="IPR007627">
    <property type="entry name" value="RNA_pol_sigma70_r2"/>
</dbReference>
<evidence type="ECO:0008006" key="10">
    <source>
        <dbReference type="Google" id="ProtNLM"/>
    </source>
</evidence>
<dbReference type="Gene3D" id="1.10.1740.10">
    <property type="match status" value="1"/>
</dbReference>
<organism evidence="8 9">
    <name type="scientific">Candidatus Nealsonbacteria bacterium RBG_13_37_56</name>
    <dbReference type="NCBI Taxonomy" id="1801661"/>
    <lineage>
        <taxon>Bacteria</taxon>
        <taxon>Candidatus Nealsoniibacteriota</taxon>
    </lineage>
</organism>
<sequence length="166" mass="19731">MENPKQIFSQIYDNHIDKIYRFIFLKVNSQEVAQDLCSETFLRVWKCFKDNKNIDNPNAFLYQIARNLITDYYREKGRTQTVSIDYAPIIDPNQDLEKKTFQDSDLEMVKANLADLKQDYQEMIIWHYIDDFSVPEIAKMIDKKEGTVRVNLHRALKALKNKIEES</sequence>
<evidence type="ECO:0000256" key="2">
    <source>
        <dbReference type="ARBA" id="ARBA00023015"/>
    </source>
</evidence>
<feature type="domain" description="RNA polymerase sigma factor 70 region 4 type 2" evidence="7">
    <location>
        <begin position="113"/>
        <end position="159"/>
    </location>
</feature>
<dbReference type="Pfam" id="PF08281">
    <property type="entry name" value="Sigma70_r4_2"/>
    <property type="match status" value="1"/>
</dbReference>
<dbReference type="Gene3D" id="1.10.10.10">
    <property type="entry name" value="Winged helix-like DNA-binding domain superfamily/Winged helix DNA-binding domain"/>
    <property type="match status" value="1"/>
</dbReference>
<dbReference type="EMBL" id="MHLW01000010">
    <property type="protein sequence ID" value="OGZ18205.1"/>
    <property type="molecule type" value="Genomic_DNA"/>
</dbReference>
<dbReference type="GO" id="GO:0006352">
    <property type="term" value="P:DNA-templated transcription initiation"/>
    <property type="evidence" value="ECO:0007669"/>
    <property type="project" value="InterPro"/>
</dbReference>
<dbReference type="CDD" id="cd06171">
    <property type="entry name" value="Sigma70_r4"/>
    <property type="match status" value="1"/>
</dbReference>
<dbReference type="GO" id="GO:0016987">
    <property type="term" value="F:sigma factor activity"/>
    <property type="evidence" value="ECO:0007669"/>
    <property type="project" value="UniProtKB-KW"/>
</dbReference>
<feature type="domain" description="RNA polymerase sigma-70 region 2" evidence="6">
    <location>
        <begin position="12"/>
        <end position="79"/>
    </location>
</feature>
<evidence type="ECO:0000313" key="8">
    <source>
        <dbReference type="EMBL" id="OGZ18205.1"/>
    </source>
</evidence>
<dbReference type="Proteomes" id="UP000178893">
    <property type="component" value="Unassembled WGS sequence"/>
</dbReference>
<gene>
    <name evidence="8" type="ORF">A2V72_02195</name>
</gene>
<evidence type="ECO:0000259" key="7">
    <source>
        <dbReference type="Pfam" id="PF08281"/>
    </source>
</evidence>
<dbReference type="InterPro" id="IPR013325">
    <property type="entry name" value="RNA_pol_sigma_r2"/>
</dbReference>
<evidence type="ECO:0000256" key="5">
    <source>
        <dbReference type="ARBA" id="ARBA00023163"/>
    </source>
</evidence>
<proteinExistence type="inferred from homology"/>